<dbReference type="EMBL" id="NKCK01000003">
    <property type="protein sequence ID" value="RSM15681.1"/>
    <property type="molecule type" value="Genomic_DNA"/>
</dbReference>
<feature type="region of interest" description="Disordered" evidence="1">
    <location>
        <begin position="65"/>
        <end position="122"/>
    </location>
</feature>
<comment type="caution">
    <text evidence="2">The sequence shown here is derived from an EMBL/GenBank/DDBJ whole genome shotgun (WGS) entry which is preliminary data.</text>
</comment>
<proteinExistence type="predicted"/>
<evidence type="ECO:0000313" key="2">
    <source>
        <dbReference type="EMBL" id="RSM15681.1"/>
    </source>
</evidence>
<gene>
    <name evidence="2" type="ORF">CEP52_000582</name>
</gene>
<name>A0A428UMY6_9HYPO</name>
<keyword evidence="3" id="KW-1185">Reference proteome</keyword>
<evidence type="ECO:0000256" key="1">
    <source>
        <dbReference type="SAM" id="MobiDB-lite"/>
    </source>
</evidence>
<evidence type="ECO:0000313" key="3">
    <source>
        <dbReference type="Proteomes" id="UP000287144"/>
    </source>
</evidence>
<reference evidence="2 3" key="1">
    <citation type="submission" date="2017-06" db="EMBL/GenBank/DDBJ databases">
        <title>Comparative genomic analysis of Ambrosia Fusariam Clade fungi.</title>
        <authorList>
            <person name="Stajich J.E."/>
            <person name="Carrillo J."/>
            <person name="Kijimoto T."/>
            <person name="Eskalen A."/>
            <person name="O'Donnell K."/>
            <person name="Kasson M."/>
        </authorList>
    </citation>
    <scope>NUCLEOTIDE SEQUENCE [LARGE SCALE GENOMIC DNA]</scope>
    <source>
        <strain evidence="2 3">NRRL62579</strain>
    </source>
</reference>
<dbReference type="Proteomes" id="UP000287144">
    <property type="component" value="Unassembled WGS sequence"/>
</dbReference>
<dbReference type="AlphaFoldDB" id="A0A428UMY6"/>
<sequence length="122" mass="13518">ARHHKDDDRMLVNSRGIHGDIREAEGRLGKMKKKDCGDIFNRGLKMGEFFQLFLYNLIGIRPRPPVEASVRSRQPRARQARGIGTPFSPVQPSPGAASDRELDSHVIPPVSTPAQPLDLAAQ</sequence>
<accession>A0A428UMY6</accession>
<feature type="non-terminal residue" evidence="2">
    <location>
        <position position="1"/>
    </location>
</feature>
<organism evidence="2 3">
    <name type="scientific">Fusarium oligoseptatum</name>
    <dbReference type="NCBI Taxonomy" id="2604345"/>
    <lineage>
        <taxon>Eukaryota</taxon>
        <taxon>Fungi</taxon>
        <taxon>Dikarya</taxon>
        <taxon>Ascomycota</taxon>
        <taxon>Pezizomycotina</taxon>
        <taxon>Sordariomycetes</taxon>
        <taxon>Hypocreomycetidae</taxon>
        <taxon>Hypocreales</taxon>
        <taxon>Nectriaceae</taxon>
        <taxon>Fusarium</taxon>
        <taxon>Fusarium solani species complex</taxon>
    </lineage>
</organism>
<protein>
    <submittedName>
        <fullName evidence="2">Uncharacterized protein</fullName>
    </submittedName>
</protein>